<reference evidence="2" key="1">
    <citation type="submission" date="2020-05" db="EMBL/GenBank/DDBJ databases">
        <authorList>
            <person name="Chiriac C."/>
            <person name="Salcher M."/>
            <person name="Ghai R."/>
            <person name="Kavagutti S V."/>
        </authorList>
    </citation>
    <scope>NUCLEOTIDE SEQUENCE</scope>
</reference>
<protein>
    <submittedName>
        <fullName evidence="2">Uncharacterized protein</fullName>
    </submittedName>
</protein>
<feature type="region of interest" description="Disordered" evidence="1">
    <location>
        <begin position="47"/>
        <end position="98"/>
    </location>
</feature>
<gene>
    <name evidence="2" type="ORF">UFOVP148_29</name>
</gene>
<evidence type="ECO:0000256" key="1">
    <source>
        <dbReference type="SAM" id="MobiDB-lite"/>
    </source>
</evidence>
<proteinExistence type="predicted"/>
<dbReference type="EMBL" id="LR798197">
    <property type="protein sequence ID" value="CAB5151226.1"/>
    <property type="molecule type" value="Genomic_DNA"/>
</dbReference>
<evidence type="ECO:0000313" key="2">
    <source>
        <dbReference type="EMBL" id="CAB5151226.1"/>
    </source>
</evidence>
<organism evidence="2">
    <name type="scientific">uncultured Caudovirales phage</name>
    <dbReference type="NCBI Taxonomy" id="2100421"/>
    <lineage>
        <taxon>Viruses</taxon>
        <taxon>Duplodnaviria</taxon>
        <taxon>Heunggongvirae</taxon>
        <taxon>Uroviricota</taxon>
        <taxon>Caudoviricetes</taxon>
        <taxon>Peduoviridae</taxon>
        <taxon>Maltschvirus</taxon>
        <taxon>Maltschvirus maltsch</taxon>
    </lineage>
</organism>
<sequence length="98" mass="10640">MTIETIKAIVAQGAQAFADGKKTETNPYVNNPEHHMHWLAGYNQAAMNAEPVAEVQPEEQAPETESDTNETESDTKEPGAEVQAEEQVEAKASKKSKG</sequence>
<feature type="compositionally biased region" description="Acidic residues" evidence="1">
    <location>
        <begin position="56"/>
        <end position="72"/>
    </location>
</feature>
<accession>A0A6J7W8D8</accession>
<name>A0A6J7W8D8_9CAUD</name>